<proteinExistence type="predicted"/>
<reference evidence="2 3" key="1">
    <citation type="submission" date="2016-05" db="EMBL/GenBank/DDBJ databases">
        <title>A degradative enzymes factory behind the ericoid mycorrhizal symbiosis.</title>
        <authorList>
            <consortium name="DOE Joint Genome Institute"/>
            <person name="Martino E."/>
            <person name="Morin E."/>
            <person name="Grelet G."/>
            <person name="Kuo A."/>
            <person name="Kohler A."/>
            <person name="Daghino S."/>
            <person name="Barry K."/>
            <person name="Choi C."/>
            <person name="Cichocki N."/>
            <person name="Clum A."/>
            <person name="Copeland A."/>
            <person name="Hainaut M."/>
            <person name="Haridas S."/>
            <person name="Labutti K."/>
            <person name="Lindquist E."/>
            <person name="Lipzen A."/>
            <person name="Khouja H.-R."/>
            <person name="Murat C."/>
            <person name="Ohm R."/>
            <person name="Olson A."/>
            <person name="Spatafora J."/>
            <person name="Veneault-Fourrey C."/>
            <person name="Henrissat B."/>
            <person name="Grigoriev I."/>
            <person name="Martin F."/>
            <person name="Perotto S."/>
        </authorList>
    </citation>
    <scope>NUCLEOTIDE SEQUENCE [LARGE SCALE GENOMIC DNA]</scope>
    <source>
        <strain evidence="2 3">UAMH 7357</strain>
    </source>
</reference>
<dbReference type="Proteomes" id="UP000235672">
    <property type="component" value="Unassembled WGS sequence"/>
</dbReference>
<name>A0A2J6PGH4_9HELO</name>
<accession>A0A2J6PGH4</accession>
<evidence type="ECO:0000313" key="3">
    <source>
        <dbReference type="Proteomes" id="UP000235672"/>
    </source>
</evidence>
<feature type="domain" description="Heterokaryon incompatibility" evidence="1">
    <location>
        <begin position="6"/>
        <end position="84"/>
    </location>
</feature>
<dbReference type="STRING" id="1745343.A0A2J6PGH4"/>
<sequence>DLVPSYYAISYRWEKTSKSGKIFINGQEFPVYPNVESILKDMRSPFRPLLVWIDQVCINQEDRAEQAKQVAMMGEIYKNSLRVI</sequence>
<protein>
    <recommendedName>
        <fullName evidence="1">Heterokaryon incompatibility domain-containing protein</fullName>
    </recommendedName>
</protein>
<organism evidence="2 3">
    <name type="scientific">Hyaloscypha hepaticicola</name>
    <dbReference type="NCBI Taxonomy" id="2082293"/>
    <lineage>
        <taxon>Eukaryota</taxon>
        <taxon>Fungi</taxon>
        <taxon>Dikarya</taxon>
        <taxon>Ascomycota</taxon>
        <taxon>Pezizomycotina</taxon>
        <taxon>Leotiomycetes</taxon>
        <taxon>Helotiales</taxon>
        <taxon>Hyaloscyphaceae</taxon>
        <taxon>Hyaloscypha</taxon>
    </lineage>
</organism>
<dbReference type="PANTHER" id="PTHR24148">
    <property type="entry name" value="ANKYRIN REPEAT DOMAIN-CONTAINING PROTEIN 39 HOMOLOG-RELATED"/>
    <property type="match status" value="1"/>
</dbReference>
<dbReference type="InterPro" id="IPR052895">
    <property type="entry name" value="HetReg/Transcr_Mod"/>
</dbReference>
<gene>
    <name evidence="2" type="ORF">NA56DRAFT_544507</name>
</gene>
<keyword evidence="3" id="KW-1185">Reference proteome</keyword>
<dbReference type="OrthoDB" id="2157530at2759"/>
<dbReference type="Pfam" id="PF06985">
    <property type="entry name" value="HET"/>
    <property type="match status" value="1"/>
</dbReference>
<dbReference type="EMBL" id="KZ613536">
    <property type="protein sequence ID" value="PMD13093.1"/>
    <property type="molecule type" value="Genomic_DNA"/>
</dbReference>
<dbReference type="InterPro" id="IPR010730">
    <property type="entry name" value="HET"/>
</dbReference>
<feature type="non-terminal residue" evidence="2">
    <location>
        <position position="1"/>
    </location>
</feature>
<evidence type="ECO:0000259" key="1">
    <source>
        <dbReference type="Pfam" id="PF06985"/>
    </source>
</evidence>
<evidence type="ECO:0000313" key="2">
    <source>
        <dbReference type="EMBL" id="PMD13093.1"/>
    </source>
</evidence>
<dbReference type="AlphaFoldDB" id="A0A2J6PGH4"/>
<dbReference type="PANTHER" id="PTHR24148:SF73">
    <property type="entry name" value="HET DOMAIN PROTEIN (AFU_ORTHOLOGUE AFUA_8G01020)"/>
    <property type="match status" value="1"/>
</dbReference>
<feature type="non-terminal residue" evidence="2">
    <location>
        <position position="84"/>
    </location>
</feature>